<feature type="transmembrane region" description="Helical" evidence="1">
    <location>
        <begin position="6"/>
        <end position="26"/>
    </location>
</feature>
<evidence type="ECO:0008006" key="4">
    <source>
        <dbReference type="Google" id="ProtNLM"/>
    </source>
</evidence>
<evidence type="ECO:0000313" key="2">
    <source>
        <dbReference type="EMBL" id="RDI55766.1"/>
    </source>
</evidence>
<keyword evidence="1" id="KW-0812">Transmembrane</keyword>
<proteinExistence type="predicted"/>
<dbReference type="Proteomes" id="UP000255355">
    <property type="component" value="Unassembled WGS sequence"/>
</dbReference>
<feature type="transmembrane region" description="Helical" evidence="1">
    <location>
        <begin position="122"/>
        <end position="144"/>
    </location>
</feature>
<accession>A0A370HG60</accession>
<name>A0A370HG60_9NOCA</name>
<keyword evidence="1" id="KW-1133">Transmembrane helix</keyword>
<dbReference type="STRING" id="1210089.GCA_001613165_04177"/>
<feature type="transmembrane region" description="Helical" evidence="1">
    <location>
        <begin position="64"/>
        <end position="82"/>
    </location>
</feature>
<reference evidence="2 3" key="1">
    <citation type="submission" date="2018-07" db="EMBL/GenBank/DDBJ databases">
        <title>Genomic Encyclopedia of Type Strains, Phase IV (KMG-IV): sequencing the most valuable type-strain genomes for metagenomic binning, comparative biology and taxonomic classification.</title>
        <authorList>
            <person name="Goeker M."/>
        </authorList>
    </citation>
    <scope>NUCLEOTIDE SEQUENCE [LARGE SCALE GENOMIC DNA]</scope>
    <source>
        <strain evidence="2 3">DSM 44952</strain>
    </source>
</reference>
<dbReference type="AlphaFoldDB" id="A0A370HG60"/>
<dbReference type="EMBL" id="QQAZ01000001">
    <property type="protein sequence ID" value="RDI55766.1"/>
    <property type="molecule type" value="Genomic_DNA"/>
</dbReference>
<keyword evidence="3" id="KW-1185">Reference proteome</keyword>
<protein>
    <recommendedName>
        <fullName evidence="4">MAPEG family protein</fullName>
    </recommendedName>
</protein>
<evidence type="ECO:0000256" key="1">
    <source>
        <dbReference type="SAM" id="Phobius"/>
    </source>
</evidence>
<organism evidence="2 3">
    <name type="scientific">Nocardia mexicana</name>
    <dbReference type="NCBI Taxonomy" id="279262"/>
    <lineage>
        <taxon>Bacteria</taxon>
        <taxon>Bacillati</taxon>
        <taxon>Actinomycetota</taxon>
        <taxon>Actinomycetes</taxon>
        <taxon>Mycobacteriales</taxon>
        <taxon>Nocardiaceae</taxon>
        <taxon>Nocardia</taxon>
    </lineage>
</organism>
<sequence>MVVVAVLGWGFVAGLVNSAAMVLLYLSPWVKRIHAAHAAVATHSAVGGAVREAPERPHSLARQFLGTQVEVYIMTIGFAWLFPTPGVTGLEGAMLLAILFGALRVVAPVWALWEQGTYSRGYLAVEITSGLLGSIVVVLTLYLLM</sequence>
<comment type="caution">
    <text evidence="2">The sequence shown here is derived from an EMBL/GenBank/DDBJ whole genome shotgun (WGS) entry which is preliminary data.</text>
</comment>
<evidence type="ECO:0000313" key="3">
    <source>
        <dbReference type="Proteomes" id="UP000255355"/>
    </source>
</evidence>
<keyword evidence="1" id="KW-0472">Membrane</keyword>
<gene>
    <name evidence="2" type="ORF">DFR68_101600</name>
</gene>
<feature type="transmembrane region" description="Helical" evidence="1">
    <location>
        <begin position="94"/>
        <end position="113"/>
    </location>
</feature>